<dbReference type="InterPro" id="IPR003010">
    <property type="entry name" value="C-N_Hydrolase"/>
</dbReference>
<evidence type="ECO:0000313" key="4">
    <source>
        <dbReference type="Proteomes" id="UP001598130"/>
    </source>
</evidence>
<keyword evidence="1 3" id="KW-0378">Hydrolase</keyword>
<organism evidence="3 4">
    <name type="scientific">Phenylobacterium ferrooxidans</name>
    <dbReference type="NCBI Taxonomy" id="2982689"/>
    <lineage>
        <taxon>Bacteria</taxon>
        <taxon>Pseudomonadati</taxon>
        <taxon>Pseudomonadota</taxon>
        <taxon>Alphaproteobacteria</taxon>
        <taxon>Caulobacterales</taxon>
        <taxon>Caulobacteraceae</taxon>
        <taxon>Phenylobacterium</taxon>
    </lineage>
</organism>
<dbReference type="CDD" id="cd07197">
    <property type="entry name" value="nitrilase"/>
    <property type="match status" value="1"/>
</dbReference>
<comment type="caution">
    <text evidence="3">The sequence shown here is derived from an EMBL/GenBank/DDBJ whole genome shotgun (WGS) entry which is preliminary data.</text>
</comment>
<sequence length="280" mass="30487">MSFRLAVAQSLVGLDQHANAAAVRDLMRQARAAGADLAHFPEGAVSGYPSGAGKAHFKGWSVDWEGLRRELEDIAKLAAELELWVVVGANHRLSGETRPHNSLYVISPQGELAGRYDKRLISGSELADFYTPGRDPLVFEAGGFRFGLALCIEVNFPELFLEYAALGADVVLFSTYSEDPIFGVLAQAYAAATNCWVSLSAPAQFSRVLSSGVIGPHGYWLSQACRDGQPALAITDLDRSDPALDMALNKARPWRAKARTGDIYGARNLDDRRSRDQSRF</sequence>
<dbReference type="Proteomes" id="UP001598130">
    <property type="component" value="Unassembled WGS sequence"/>
</dbReference>
<keyword evidence="4" id="KW-1185">Reference proteome</keyword>
<dbReference type="InterPro" id="IPR050345">
    <property type="entry name" value="Aliph_Amidase/BUP"/>
</dbReference>
<proteinExistence type="predicted"/>
<name>A0ABW6CS65_9CAUL</name>
<dbReference type="PROSITE" id="PS50263">
    <property type="entry name" value="CN_HYDROLASE"/>
    <property type="match status" value="1"/>
</dbReference>
<accession>A0ABW6CS65</accession>
<dbReference type="RefSeq" id="WP_377370229.1">
    <property type="nucleotide sequence ID" value="NZ_JAOTJD010000020.1"/>
</dbReference>
<reference evidence="3 4" key="1">
    <citation type="submission" date="2022-09" db="EMBL/GenBank/DDBJ databases">
        <title>New species of Phenylobacterium.</title>
        <authorList>
            <person name="Mieszkin S."/>
        </authorList>
    </citation>
    <scope>NUCLEOTIDE SEQUENCE [LARGE SCALE GENOMIC DNA]</scope>
    <source>
        <strain evidence="3 4">HK31-G</strain>
    </source>
</reference>
<dbReference type="Pfam" id="PF00795">
    <property type="entry name" value="CN_hydrolase"/>
    <property type="match status" value="1"/>
</dbReference>
<dbReference type="GO" id="GO:0016787">
    <property type="term" value="F:hydrolase activity"/>
    <property type="evidence" value="ECO:0007669"/>
    <property type="project" value="UniProtKB-KW"/>
</dbReference>
<evidence type="ECO:0000259" key="2">
    <source>
        <dbReference type="PROSITE" id="PS50263"/>
    </source>
</evidence>
<dbReference type="InterPro" id="IPR036526">
    <property type="entry name" value="C-N_Hydrolase_sf"/>
</dbReference>
<dbReference type="EMBL" id="JAOTJD010000020">
    <property type="protein sequence ID" value="MFD3264635.1"/>
    <property type="molecule type" value="Genomic_DNA"/>
</dbReference>
<feature type="domain" description="CN hydrolase" evidence="2">
    <location>
        <begin position="3"/>
        <end position="239"/>
    </location>
</feature>
<dbReference type="Gene3D" id="3.60.110.10">
    <property type="entry name" value="Carbon-nitrogen hydrolase"/>
    <property type="match status" value="1"/>
</dbReference>
<dbReference type="PANTHER" id="PTHR43674:SF16">
    <property type="entry name" value="CARBON-NITROGEN FAMILY, PUTATIVE (AFU_ORTHOLOGUE AFUA_5G02350)-RELATED"/>
    <property type="match status" value="1"/>
</dbReference>
<evidence type="ECO:0000256" key="1">
    <source>
        <dbReference type="ARBA" id="ARBA00022801"/>
    </source>
</evidence>
<dbReference type="PANTHER" id="PTHR43674">
    <property type="entry name" value="NITRILASE C965.09-RELATED"/>
    <property type="match status" value="1"/>
</dbReference>
<protein>
    <submittedName>
        <fullName evidence="3">Carbon-nitrogen hydrolase family protein</fullName>
    </submittedName>
</protein>
<gene>
    <name evidence="3" type="ORF">OCL97_11775</name>
</gene>
<evidence type="ECO:0000313" key="3">
    <source>
        <dbReference type="EMBL" id="MFD3264635.1"/>
    </source>
</evidence>
<dbReference type="SUPFAM" id="SSF56317">
    <property type="entry name" value="Carbon-nitrogen hydrolase"/>
    <property type="match status" value="1"/>
</dbReference>